<dbReference type="EMBL" id="LN554846">
    <property type="protein sequence ID" value="CED71260.1"/>
    <property type="molecule type" value="Genomic_DNA"/>
</dbReference>
<keyword evidence="2" id="KW-0680">Restriction system</keyword>
<organism evidence="6 7">
    <name type="scientific">Aliivibrio wodanis</name>
    <dbReference type="NCBI Taxonomy" id="80852"/>
    <lineage>
        <taxon>Bacteria</taxon>
        <taxon>Pseudomonadati</taxon>
        <taxon>Pseudomonadota</taxon>
        <taxon>Gammaproteobacteria</taxon>
        <taxon>Vibrionales</taxon>
        <taxon>Vibrionaceae</taxon>
        <taxon>Aliivibrio</taxon>
    </lineage>
</organism>
<dbReference type="InterPro" id="IPR000055">
    <property type="entry name" value="Restrct_endonuc_typeI_TRD"/>
</dbReference>
<dbReference type="Proteomes" id="UP000032427">
    <property type="component" value="Chromosome 1"/>
</dbReference>
<proteinExistence type="inferred from homology"/>
<dbReference type="OrthoDB" id="9798929at2"/>
<keyword evidence="3" id="KW-0238">DNA-binding</keyword>
<dbReference type="PANTHER" id="PTHR30408:SF12">
    <property type="entry name" value="TYPE I RESTRICTION ENZYME MJAVIII SPECIFICITY SUBUNIT"/>
    <property type="match status" value="1"/>
</dbReference>
<evidence type="ECO:0000313" key="6">
    <source>
        <dbReference type="EMBL" id="CED71260.1"/>
    </source>
</evidence>
<dbReference type="STRING" id="80852.AWOD_I_1176"/>
<reference evidence="7" key="1">
    <citation type="submission" date="2014-09" db="EMBL/GenBank/DDBJ databases">
        <authorList>
            <person name="Hjerde E."/>
        </authorList>
    </citation>
    <scope>NUCLEOTIDE SEQUENCE [LARGE SCALE GENOMIC DNA]</scope>
    <source>
        <strain evidence="7">06/09/139</strain>
    </source>
</reference>
<dbReference type="Gene3D" id="3.90.220.20">
    <property type="entry name" value="DNA methylase specificity domains"/>
    <property type="match status" value="2"/>
</dbReference>
<name>A0A090ISG8_9GAMM</name>
<protein>
    <submittedName>
        <fullName evidence="6">Type I restriction-modification system, DNA specificity domain</fullName>
    </submittedName>
</protein>
<evidence type="ECO:0000256" key="2">
    <source>
        <dbReference type="ARBA" id="ARBA00022747"/>
    </source>
</evidence>
<sequence length="427" mass="47680">MSEFVPEGWTIGTLNEFASIKGGKRLPKGEQFSSIKTDYPYIRVTDFKNGSIDQRDLRYVSECIRDQIKRYVISSNDLYISIAGTLGLVGEVPKKLDGALLTENAAKIIFNSSQLTDKVFFKYYLNSIEAQEQFNQSKGTGGGVPKLALFRIEDTLVLVPPLPEQQKIAAILTSVDEVIENTQAQINKLKDLKTGMMQELLTRGVGVDGKRHTEFKDSPVGRIPKGWEVVKLDNVATIQTGAAKSSKLTGDLIELPYLRVANVQDGYLNLAEIKKIMIPRNKSERFLLQNNDVLVNEGGDFDKLGRGSIWHSQITPCAHQNHVFVVRTDSKKLSPMFFNHISGSEYGKKYYMGCAKQTTNLASINSTQLKQFPVLLPSLEEQDSICEVLDSVDQTIAKNQVKLAQNRNLKKALMQDLLTGKVRVDTE</sequence>
<dbReference type="GO" id="GO:0009307">
    <property type="term" value="P:DNA restriction-modification system"/>
    <property type="evidence" value="ECO:0007669"/>
    <property type="project" value="UniProtKB-KW"/>
</dbReference>
<evidence type="ECO:0000259" key="5">
    <source>
        <dbReference type="Pfam" id="PF01420"/>
    </source>
</evidence>
<dbReference type="Pfam" id="PF01420">
    <property type="entry name" value="Methylase_S"/>
    <property type="match status" value="2"/>
</dbReference>
<evidence type="ECO:0000313" key="7">
    <source>
        <dbReference type="Proteomes" id="UP000032427"/>
    </source>
</evidence>
<evidence type="ECO:0000256" key="4">
    <source>
        <dbReference type="SAM" id="Coils"/>
    </source>
</evidence>
<dbReference type="SUPFAM" id="SSF116734">
    <property type="entry name" value="DNA methylase specificity domain"/>
    <property type="match status" value="2"/>
</dbReference>
<dbReference type="PANTHER" id="PTHR30408">
    <property type="entry name" value="TYPE-1 RESTRICTION ENZYME ECOKI SPECIFICITY PROTEIN"/>
    <property type="match status" value="1"/>
</dbReference>
<keyword evidence="4" id="KW-0175">Coiled coil</keyword>
<dbReference type="InterPro" id="IPR052021">
    <property type="entry name" value="Type-I_RS_S_subunit"/>
</dbReference>
<dbReference type="AlphaFoldDB" id="A0A090ISG8"/>
<dbReference type="HOGENOM" id="CLU_021095_10_0_6"/>
<dbReference type="CDD" id="cd17256">
    <property type="entry name" value="RMtype1_S_EcoJA65PI-TRD1-CR1_like"/>
    <property type="match status" value="1"/>
</dbReference>
<feature type="domain" description="Type I restriction modification DNA specificity" evidence="5">
    <location>
        <begin position="6"/>
        <end position="190"/>
    </location>
</feature>
<accession>A0A090ISG8</accession>
<gene>
    <name evidence="6" type="ORF">AWOD_I_1176</name>
</gene>
<feature type="domain" description="Type I restriction modification DNA specificity" evidence="5">
    <location>
        <begin position="224"/>
        <end position="400"/>
    </location>
</feature>
<dbReference type="KEGG" id="awd:AWOD_I_1176"/>
<evidence type="ECO:0000256" key="3">
    <source>
        <dbReference type="ARBA" id="ARBA00023125"/>
    </source>
</evidence>
<dbReference type="InterPro" id="IPR044946">
    <property type="entry name" value="Restrct_endonuc_typeI_TRD_sf"/>
</dbReference>
<dbReference type="REBASE" id="94520">
    <property type="entry name" value="S.AwoDORF1175P"/>
</dbReference>
<comment type="similarity">
    <text evidence="1">Belongs to the type-I restriction system S methylase family.</text>
</comment>
<feature type="coiled-coil region" evidence="4">
    <location>
        <begin position="172"/>
        <end position="199"/>
    </location>
</feature>
<dbReference type="PATRIC" id="fig|80852.17.peg.1206"/>
<evidence type="ECO:0000256" key="1">
    <source>
        <dbReference type="ARBA" id="ARBA00010923"/>
    </source>
</evidence>
<dbReference type="GeneID" id="28543697"/>
<keyword evidence="7" id="KW-1185">Reference proteome</keyword>
<dbReference type="GO" id="GO:0003677">
    <property type="term" value="F:DNA binding"/>
    <property type="evidence" value="ECO:0007669"/>
    <property type="project" value="UniProtKB-KW"/>
</dbReference>
<dbReference type="Gene3D" id="1.10.287.1120">
    <property type="entry name" value="Bipartite methylase S protein"/>
    <property type="match status" value="1"/>
</dbReference>
<dbReference type="CDD" id="cd17253">
    <property type="entry name" value="RMtype1_S_Eco933I-TRD2-CR2_like"/>
    <property type="match status" value="1"/>
</dbReference>